<comment type="caution">
    <text evidence="2">The sequence shown here is derived from an EMBL/GenBank/DDBJ whole genome shotgun (WGS) entry which is preliminary data.</text>
</comment>
<keyword evidence="1" id="KW-0812">Transmembrane</keyword>
<protein>
    <submittedName>
        <fullName evidence="2">Uncharacterized protein</fullName>
    </submittedName>
</protein>
<feature type="transmembrane region" description="Helical" evidence="1">
    <location>
        <begin position="59"/>
        <end position="82"/>
    </location>
</feature>
<evidence type="ECO:0000313" key="2">
    <source>
        <dbReference type="EMBL" id="OGY93165.1"/>
    </source>
</evidence>
<dbReference type="EMBL" id="MHKO01000003">
    <property type="protein sequence ID" value="OGY93165.1"/>
    <property type="molecule type" value="Genomic_DNA"/>
</dbReference>
<feature type="transmembrane region" description="Helical" evidence="1">
    <location>
        <begin position="27"/>
        <end position="47"/>
    </location>
</feature>
<gene>
    <name evidence="2" type="ORF">A3H70_02805</name>
</gene>
<dbReference type="Proteomes" id="UP000178109">
    <property type="component" value="Unassembled WGS sequence"/>
</dbReference>
<feature type="transmembrane region" description="Helical" evidence="1">
    <location>
        <begin position="88"/>
        <end position="109"/>
    </location>
</feature>
<dbReference type="STRING" id="1798553.A3H70_02805"/>
<dbReference type="AlphaFoldDB" id="A0A1G2BVH8"/>
<name>A0A1G2BVH8_9BACT</name>
<reference evidence="2 3" key="1">
    <citation type="journal article" date="2016" name="Nat. Commun.">
        <title>Thousands of microbial genomes shed light on interconnected biogeochemical processes in an aquifer system.</title>
        <authorList>
            <person name="Anantharaman K."/>
            <person name="Brown C.T."/>
            <person name="Hug L.A."/>
            <person name="Sharon I."/>
            <person name="Castelle C.J."/>
            <person name="Probst A.J."/>
            <person name="Thomas B.C."/>
            <person name="Singh A."/>
            <person name="Wilkins M.J."/>
            <person name="Karaoz U."/>
            <person name="Brodie E.L."/>
            <person name="Williams K.H."/>
            <person name="Hubbard S.S."/>
            <person name="Banfield J.F."/>
        </authorList>
    </citation>
    <scope>NUCLEOTIDE SEQUENCE [LARGE SCALE GENOMIC DNA]</scope>
</reference>
<sequence length="129" mass="15183">MAYLLFFTDWLIASVRLSERVEVFGPWYAFFVAHFFMYMVLAFYNFFNTRSHSHHTGRAQLNYIICGTIFTALFGGTTNIILRAFGNYSFGHVGPYFTVLMVGLFLYAMRRYEYSWDFLARFDKTSGFV</sequence>
<keyword evidence="1" id="KW-0472">Membrane</keyword>
<keyword evidence="1" id="KW-1133">Transmembrane helix</keyword>
<evidence type="ECO:0000313" key="3">
    <source>
        <dbReference type="Proteomes" id="UP000178109"/>
    </source>
</evidence>
<accession>A0A1G2BVH8</accession>
<organism evidence="2 3">
    <name type="scientific">Candidatus Komeilibacteria bacterium RIFCSPLOWO2_02_FULL_48_11</name>
    <dbReference type="NCBI Taxonomy" id="1798553"/>
    <lineage>
        <taxon>Bacteria</taxon>
        <taxon>Candidatus Komeiliibacteriota</taxon>
    </lineage>
</organism>
<evidence type="ECO:0000256" key="1">
    <source>
        <dbReference type="SAM" id="Phobius"/>
    </source>
</evidence>
<proteinExistence type="predicted"/>